<dbReference type="GO" id="GO:0005737">
    <property type="term" value="C:cytoplasm"/>
    <property type="evidence" value="ECO:0007669"/>
    <property type="project" value="TreeGrafter"/>
</dbReference>
<proteinExistence type="inferred from homology"/>
<dbReference type="Gene3D" id="1.25.40.10">
    <property type="entry name" value="Tetratricopeptide repeat domain"/>
    <property type="match status" value="1"/>
</dbReference>
<comment type="subunit">
    <text evidence="4">Oligomeric complex composed of two heavy chains and two light chains.</text>
</comment>
<protein>
    <recommendedName>
        <fullName evidence="4">Kinesin light chain</fullName>
    </recommendedName>
</protein>
<dbReference type="Pfam" id="PF13374">
    <property type="entry name" value="TPR_10"/>
    <property type="match status" value="1"/>
</dbReference>
<dbReference type="GO" id="GO:0007018">
    <property type="term" value="P:microtubule-based movement"/>
    <property type="evidence" value="ECO:0007669"/>
    <property type="project" value="TreeGrafter"/>
</dbReference>
<keyword evidence="5" id="KW-0175">Coiled coil</keyword>
<organism evidence="7 8">
    <name type="scientific">Calicophoron daubneyi</name>
    <name type="common">Rumen fluke</name>
    <name type="synonym">Paramphistomum daubneyi</name>
    <dbReference type="NCBI Taxonomy" id="300641"/>
    <lineage>
        <taxon>Eukaryota</taxon>
        <taxon>Metazoa</taxon>
        <taxon>Spiralia</taxon>
        <taxon>Lophotrochozoa</taxon>
        <taxon>Platyhelminthes</taxon>
        <taxon>Trematoda</taxon>
        <taxon>Digenea</taxon>
        <taxon>Plagiorchiida</taxon>
        <taxon>Pronocephalata</taxon>
        <taxon>Paramphistomoidea</taxon>
        <taxon>Paramphistomidae</taxon>
        <taxon>Calicophoron</taxon>
    </lineage>
</organism>
<keyword evidence="1 4" id="KW-0963">Cytoplasm</keyword>
<comment type="caution">
    <text evidence="7">The sequence shown here is derived from an EMBL/GenBank/DDBJ whole genome shotgun (WGS) entry which is preliminary data.</text>
</comment>
<dbReference type="PRINTS" id="PR00381">
    <property type="entry name" value="KINESINLIGHT"/>
</dbReference>
<dbReference type="GO" id="GO:0005871">
    <property type="term" value="C:kinesin complex"/>
    <property type="evidence" value="ECO:0007669"/>
    <property type="project" value="UniProtKB-UniRule"/>
</dbReference>
<evidence type="ECO:0000256" key="2">
    <source>
        <dbReference type="ARBA" id="ARBA00022737"/>
    </source>
</evidence>
<evidence type="ECO:0000256" key="5">
    <source>
        <dbReference type="SAM" id="Coils"/>
    </source>
</evidence>
<gene>
    <name evidence="7" type="ORF">CDAUBV1_LOCUS4583</name>
</gene>
<evidence type="ECO:0000256" key="6">
    <source>
        <dbReference type="SAM" id="MobiDB-lite"/>
    </source>
</evidence>
<evidence type="ECO:0000256" key="4">
    <source>
        <dbReference type="RuleBase" id="RU367020"/>
    </source>
</evidence>
<dbReference type="InterPro" id="IPR002151">
    <property type="entry name" value="Kinesin_light"/>
</dbReference>
<comment type="subcellular location">
    <subcellularLocation>
        <location evidence="4">Cytoplasm</location>
        <location evidence="4">Cytoskeleton</location>
    </subcellularLocation>
</comment>
<keyword evidence="4" id="KW-0505">Motor protein</keyword>
<sequence length="448" mass="51613">MTETDEKQALGPQPNQGDDDSKHMKNKAIDKVPESTITVSPEAWAREAHLNLSVFRENQNMTYDTLLKEFSSVGKLVEHIRQCEKLLAVHQTRRKLDEAINEADLITELSTYLEQVDIQKMRLELQYQRLKEENLWLAGEQANLKEKLQKLNNELKDAEAEREMRHFIYQMRRGDNEEADTKSRWIERELEEDGYIAELISPKMRGLYHLAIKYISEGRLDVAVAMCSQLLRDRVKTNELKSLDYGVINLLLGIVLRKQNRLTESNANMEDALETFEMEVGDEHPSLTCVLVQLAELNNEMKVYDEAEKYLQRAIVLKRKISGDGRDDVLKLQVDLVATLVNEGKNAEALELCESALKTLLFNYPPRDQMIADSSTKHENGGIKMTIQSNKLIGHTKLNRHTLQAVHVSRKLKRYRYIFEKRKDVSPVNSRAYLTPCGCERVQTLITG</sequence>
<evidence type="ECO:0000313" key="8">
    <source>
        <dbReference type="Proteomes" id="UP001497525"/>
    </source>
</evidence>
<evidence type="ECO:0000256" key="3">
    <source>
        <dbReference type="ARBA" id="ARBA00022803"/>
    </source>
</evidence>
<name>A0AAV2T4H3_CALDB</name>
<dbReference type="AlphaFoldDB" id="A0AAV2T4H3"/>
<evidence type="ECO:0000256" key="1">
    <source>
        <dbReference type="ARBA" id="ARBA00022490"/>
    </source>
</evidence>
<reference evidence="7" key="1">
    <citation type="submission" date="2024-06" db="EMBL/GenBank/DDBJ databases">
        <authorList>
            <person name="Liu X."/>
            <person name="Lenzi L."/>
            <person name="Haldenby T S."/>
            <person name="Uol C."/>
        </authorList>
    </citation>
    <scope>NUCLEOTIDE SEQUENCE</scope>
</reference>
<dbReference type="PANTHER" id="PTHR45783">
    <property type="entry name" value="KINESIN LIGHT CHAIN"/>
    <property type="match status" value="1"/>
</dbReference>
<comment type="function">
    <text evidence="4">Kinesin is a microtubule-associated force-producing protein that play a role in organelle transport.</text>
</comment>
<feature type="region of interest" description="Disordered" evidence="6">
    <location>
        <begin position="1"/>
        <end position="32"/>
    </location>
</feature>
<dbReference type="Pfam" id="PF13424">
    <property type="entry name" value="TPR_12"/>
    <property type="match status" value="1"/>
</dbReference>
<dbReference type="InterPro" id="IPR011990">
    <property type="entry name" value="TPR-like_helical_dom_sf"/>
</dbReference>
<keyword evidence="4" id="KW-0206">Cytoskeleton</keyword>
<comment type="similarity">
    <text evidence="4">Belongs to the kinesin light chain family.</text>
</comment>
<evidence type="ECO:0000313" key="7">
    <source>
        <dbReference type="EMBL" id="CAL5132069.1"/>
    </source>
</evidence>
<keyword evidence="3" id="KW-0802">TPR repeat</keyword>
<dbReference type="EMBL" id="CAXLJL010000112">
    <property type="protein sequence ID" value="CAL5132069.1"/>
    <property type="molecule type" value="Genomic_DNA"/>
</dbReference>
<dbReference type="SUPFAM" id="SSF48452">
    <property type="entry name" value="TPR-like"/>
    <property type="match status" value="1"/>
</dbReference>
<dbReference type="Proteomes" id="UP001497525">
    <property type="component" value="Unassembled WGS sequence"/>
</dbReference>
<keyword evidence="2" id="KW-0677">Repeat</keyword>
<feature type="coiled-coil region" evidence="5">
    <location>
        <begin position="113"/>
        <end position="161"/>
    </location>
</feature>
<dbReference type="GO" id="GO:0005874">
    <property type="term" value="C:microtubule"/>
    <property type="evidence" value="ECO:0007669"/>
    <property type="project" value="UniProtKB-UniRule"/>
</dbReference>
<accession>A0AAV2T4H3</accession>
<feature type="compositionally biased region" description="Basic and acidic residues" evidence="6">
    <location>
        <begin position="19"/>
        <end position="32"/>
    </location>
</feature>
<dbReference type="GO" id="GO:0019894">
    <property type="term" value="F:kinesin binding"/>
    <property type="evidence" value="ECO:0007669"/>
    <property type="project" value="TreeGrafter"/>
</dbReference>
<dbReference type="PANTHER" id="PTHR45783:SF3">
    <property type="entry name" value="KINESIN LIGHT CHAIN"/>
    <property type="match status" value="1"/>
</dbReference>
<keyword evidence="4" id="KW-0493">Microtubule</keyword>